<dbReference type="EMBL" id="JGYP01000001">
    <property type="protein sequence ID" value="KFI46825.1"/>
    <property type="molecule type" value="Genomic_DNA"/>
</dbReference>
<evidence type="ECO:0000313" key="2">
    <source>
        <dbReference type="EMBL" id="KFI46825.1"/>
    </source>
</evidence>
<evidence type="ECO:0000313" key="3">
    <source>
        <dbReference type="Proteomes" id="UP000029096"/>
    </source>
</evidence>
<evidence type="ECO:0000259" key="1">
    <source>
        <dbReference type="PROSITE" id="PS50911"/>
    </source>
</evidence>
<name>A0A086ZJX5_9BIFI</name>
<dbReference type="Gene3D" id="3.90.1720.10">
    <property type="entry name" value="endopeptidase domain like (from Nostoc punctiforme)"/>
    <property type="match status" value="1"/>
</dbReference>
<dbReference type="Proteomes" id="UP000029096">
    <property type="component" value="Unassembled WGS sequence"/>
</dbReference>
<dbReference type="PROSITE" id="PS50911">
    <property type="entry name" value="CHAP"/>
    <property type="match status" value="1"/>
</dbReference>
<protein>
    <submittedName>
        <fullName evidence="2">CHAP domain protein</fullName>
    </submittedName>
</protein>
<gene>
    <name evidence="2" type="ORF">BBOH_0299</name>
</gene>
<dbReference type="SUPFAM" id="SSF54001">
    <property type="entry name" value="Cysteine proteinases"/>
    <property type="match status" value="1"/>
</dbReference>
<feature type="domain" description="Peptidase C51" evidence="1">
    <location>
        <begin position="1"/>
        <end position="105"/>
    </location>
</feature>
<keyword evidence="3" id="KW-1185">Reference proteome</keyword>
<proteinExistence type="predicted"/>
<comment type="caution">
    <text evidence="2">The sequence shown here is derived from an EMBL/GenBank/DDBJ whole genome shotgun (WGS) entry which is preliminary data.</text>
</comment>
<dbReference type="InterPro" id="IPR007921">
    <property type="entry name" value="CHAP_dom"/>
</dbReference>
<sequence length="105" mass="11353">MHLVSHRQIGKPVDPYMGDGAQWNDTAAKLGYPVSRSPRPGDVMCFEAGVHDTDPVYGHVAVVEQVKDDGSVLISRSGTGWMAVVTETISQQQLQSMGDGISFIH</sequence>
<dbReference type="AlphaFoldDB" id="A0A086ZJX5"/>
<dbReference type="Pfam" id="PF05257">
    <property type="entry name" value="CHAP"/>
    <property type="match status" value="1"/>
</dbReference>
<accession>A0A086ZJX5</accession>
<dbReference type="STRING" id="1437606.BBOH_0299"/>
<organism evidence="2 3">
    <name type="scientific">Bifidobacterium bohemicum DSM 22767</name>
    <dbReference type="NCBI Taxonomy" id="1437606"/>
    <lineage>
        <taxon>Bacteria</taxon>
        <taxon>Bacillati</taxon>
        <taxon>Actinomycetota</taxon>
        <taxon>Actinomycetes</taxon>
        <taxon>Bifidobacteriales</taxon>
        <taxon>Bifidobacteriaceae</taxon>
        <taxon>Bifidobacterium</taxon>
    </lineage>
</organism>
<dbReference type="InterPro" id="IPR038765">
    <property type="entry name" value="Papain-like_cys_pep_sf"/>
</dbReference>
<reference evidence="2 3" key="1">
    <citation type="submission" date="2014-03" db="EMBL/GenBank/DDBJ databases">
        <title>Genomics of Bifidobacteria.</title>
        <authorList>
            <person name="Ventura M."/>
            <person name="Milani C."/>
            <person name="Lugli G.A."/>
        </authorList>
    </citation>
    <scope>NUCLEOTIDE SEQUENCE [LARGE SCALE GENOMIC DNA]</scope>
    <source>
        <strain evidence="2 3">DSM 22767</strain>
    </source>
</reference>
<dbReference type="eggNOG" id="COG3942">
    <property type="taxonomic scope" value="Bacteria"/>
</dbReference>